<evidence type="ECO:0000256" key="1">
    <source>
        <dbReference type="ARBA" id="ARBA00022614"/>
    </source>
</evidence>
<name>A0A8C2H6C7_CYPCA</name>
<dbReference type="SUPFAM" id="SSF52047">
    <property type="entry name" value="RNI-like"/>
    <property type="match status" value="1"/>
</dbReference>
<dbReference type="InterPro" id="IPR001611">
    <property type="entry name" value="Leu-rich_rpt"/>
</dbReference>
<dbReference type="Gene3D" id="3.80.10.10">
    <property type="entry name" value="Ribonuclease Inhibitor"/>
    <property type="match status" value="1"/>
</dbReference>
<dbReference type="Ensembl" id="ENSCCRT00020022319.1">
    <property type="protein sequence ID" value="ENSCCRP00020020320.1"/>
    <property type="gene ID" value="ENSCCRG00020009585.1"/>
</dbReference>
<dbReference type="Proteomes" id="UP000694701">
    <property type="component" value="Unplaced"/>
</dbReference>
<dbReference type="PANTHER" id="PTHR24106">
    <property type="entry name" value="NACHT, LRR AND CARD DOMAINS-CONTAINING"/>
    <property type="match status" value="1"/>
</dbReference>
<sequence length="87" mass="9552">QKSSYSGLQVKCIQIWDQKLFRHFDLTMLRDCRVTDEGCATLASALRSNASHLRELNLTGNKLGDSGVNVGNPCCKGTAVTFRCSSQ</sequence>
<organism evidence="3 4">
    <name type="scientific">Cyprinus carpio</name>
    <name type="common">Common carp</name>
    <dbReference type="NCBI Taxonomy" id="7962"/>
    <lineage>
        <taxon>Eukaryota</taxon>
        <taxon>Metazoa</taxon>
        <taxon>Chordata</taxon>
        <taxon>Craniata</taxon>
        <taxon>Vertebrata</taxon>
        <taxon>Euteleostomi</taxon>
        <taxon>Actinopterygii</taxon>
        <taxon>Neopterygii</taxon>
        <taxon>Teleostei</taxon>
        <taxon>Ostariophysi</taxon>
        <taxon>Cypriniformes</taxon>
        <taxon>Cyprinidae</taxon>
        <taxon>Cyprininae</taxon>
        <taxon>Cyprinus</taxon>
    </lineage>
</organism>
<keyword evidence="1" id="KW-0433">Leucine-rich repeat</keyword>
<keyword evidence="2" id="KW-0677">Repeat</keyword>
<accession>A0A8C2H6C7</accession>
<proteinExistence type="predicted"/>
<dbReference type="AlphaFoldDB" id="A0A8C2H6C7"/>
<reference evidence="3" key="1">
    <citation type="submission" date="2025-08" db="UniProtKB">
        <authorList>
            <consortium name="Ensembl"/>
        </authorList>
    </citation>
    <scope>IDENTIFICATION</scope>
</reference>
<dbReference type="InterPro" id="IPR032675">
    <property type="entry name" value="LRR_dom_sf"/>
</dbReference>
<evidence type="ECO:0000313" key="3">
    <source>
        <dbReference type="Ensembl" id="ENSCCRP00020020320.1"/>
    </source>
</evidence>
<dbReference type="InterPro" id="IPR051261">
    <property type="entry name" value="NLR"/>
</dbReference>
<dbReference type="Pfam" id="PF13516">
    <property type="entry name" value="LRR_6"/>
    <property type="match status" value="2"/>
</dbReference>
<evidence type="ECO:0000256" key="2">
    <source>
        <dbReference type="ARBA" id="ARBA00022737"/>
    </source>
</evidence>
<protein>
    <submittedName>
        <fullName evidence="3">Uncharacterized protein</fullName>
    </submittedName>
</protein>
<evidence type="ECO:0000313" key="4">
    <source>
        <dbReference type="Proteomes" id="UP000694701"/>
    </source>
</evidence>